<protein>
    <submittedName>
        <fullName evidence="1">Putative ABC-type ATPase</fullName>
    </submittedName>
</protein>
<gene>
    <name evidence="1" type="ORF">HNP37_004671</name>
</gene>
<dbReference type="PANTHER" id="PTHR39206">
    <property type="entry name" value="SLL8004 PROTEIN"/>
    <property type="match status" value="1"/>
</dbReference>
<proteinExistence type="predicted"/>
<evidence type="ECO:0000313" key="2">
    <source>
        <dbReference type="Proteomes" id="UP000561681"/>
    </source>
</evidence>
<reference evidence="1 2" key="1">
    <citation type="submission" date="2020-08" db="EMBL/GenBank/DDBJ databases">
        <title>Functional genomics of gut bacteria from endangered species of beetles.</title>
        <authorList>
            <person name="Carlos-Shanley C."/>
        </authorList>
    </citation>
    <scope>NUCLEOTIDE SEQUENCE [LARGE SCALE GENOMIC DNA]</scope>
    <source>
        <strain evidence="1 2">S00142</strain>
    </source>
</reference>
<dbReference type="EMBL" id="JACHLD010000011">
    <property type="protein sequence ID" value="MBB4804574.1"/>
    <property type="molecule type" value="Genomic_DNA"/>
</dbReference>
<sequence>MAIERVKTRVQEGGHNIETDVIKRRYKNGINNLFDIYLPIVNEALIFDNIAIKAELIAQKILGSETEISNVTKFNKLKNTK</sequence>
<comment type="caution">
    <text evidence="1">The sequence shown here is derived from an EMBL/GenBank/DDBJ whole genome shotgun (WGS) entry which is preliminary data.</text>
</comment>
<keyword evidence="2" id="KW-1185">Reference proteome</keyword>
<dbReference type="AlphaFoldDB" id="A0A7W7NAJ0"/>
<dbReference type="Proteomes" id="UP000561681">
    <property type="component" value="Unassembled WGS sequence"/>
</dbReference>
<dbReference type="PANTHER" id="PTHR39206:SF1">
    <property type="entry name" value="SLL8004 PROTEIN"/>
    <property type="match status" value="1"/>
</dbReference>
<dbReference type="RefSeq" id="WP_246453663.1">
    <property type="nucleotide sequence ID" value="NZ_JACHLD010000011.1"/>
</dbReference>
<organism evidence="1 2">
    <name type="scientific">Flavobacterium nitrogenifigens</name>
    <dbReference type="NCBI Taxonomy" id="1617283"/>
    <lineage>
        <taxon>Bacteria</taxon>
        <taxon>Pseudomonadati</taxon>
        <taxon>Bacteroidota</taxon>
        <taxon>Flavobacteriia</taxon>
        <taxon>Flavobacteriales</taxon>
        <taxon>Flavobacteriaceae</taxon>
        <taxon>Flavobacterium</taxon>
    </lineage>
</organism>
<accession>A0A7W7NAJ0</accession>
<name>A0A7W7NAJ0_9FLAO</name>
<evidence type="ECO:0000313" key="1">
    <source>
        <dbReference type="EMBL" id="MBB4804574.1"/>
    </source>
</evidence>